<feature type="domain" description="GHMP kinase C-terminal" evidence="5">
    <location>
        <begin position="202"/>
        <end position="272"/>
    </location>
</feature>
<feature type="non-terminal residue" evidence="6">
    <location>
        <position position="1"/>
    </location>
</feature>
<feature type="domain" description="GHMP kinase N-terminal" evidence="4">
    <location>
        <begin position="30"/>
        <end position="114"/>
    </location>
</feature>
<dbReference type="Pfam" id="PF08544">
    <property type="entry name" value="GHMP_kinases_C"/>
    <property type="match status" value="1"/>
</dbReference>
<keyword evidence="3" id="KW-0067">ATP-binding</keyword>
<evidence type="ECO:0000259" key="4">
    <source>
        <dbReference type="Pfam" id="PF00288"/>
    </source>
</evidence>
<dbReference type="SUPFAM" id="SSF54211">
    <property type="entry name" value="Ribosomal protein S5 domain 2-like"/>
    <property type="match status" value="1"/>
</dbReference>
<evidence type="ECO:0000313" key="6">
    <source>
        <dbReference type="EMBL" id="OGZ87897.1"/>
    </source>
</evidence>
<dbReference type="PRINTS" id="PR00960">
    <property type="entry name" value="LMBPPROTEIN"/>
</dbReference>
<gene>
    <name evidence="6" type="ORF">A2561_01095</name>
</gene>
<dbReference type="EMBL" id="MHPU01000036">
    <property type="protein sequence ID" value="OGZ87897.1"/>
    <property type="molecule type" value="Genomic_DNA"/>
</dbReference>
<evidence type="ECO:0000313" key="7">
    <source>
        <dbReference type="Proteomes" id="UP000178935"/>
    </source>
</evidence>
<evidence type="ECO:0000256" key="1">
    <source>
        <dbReference type="ARBA" id="ARBA00022741"/>
    </source>
</evidence>
<sequence length="284" mass="31805">EVTIEDDDKLEIDGKNHKSFNLIYDGSNDLIKAVIKNLKLQNKNFKLSYNSEIPFGAGLAGSSAISVASIKALNEYFKLNLNDFEIAERSLYIETDQLKISTGFQDGYTVTFGGVLLMDFKGKEYIRKYPDNPYGIVKKIPVESIPYFLCFSGESKKSSGTVHNSIREKFLNGSQEEKQQIRYYMDSIANFAEEGALALTCKQWQKLGSLMNENKRLRDQIYQTSKKDNEVINVANSTGALGAKLTGSGGTIVILTDETDSKNIFLKMSKIYNCYKPRIITGLA</sequence>
<dbReference type="GO" id="GO:0005524">
    <property type="term" value="F:ATP binding"/>
    <property type="evidence" value="ECO:0007669"/>
    <property type="project" value="UniProtKB-KW"/>
</dbReference>
<dbReference type="Proteomes" id="UP000178935">
    <property type="component" value="Unassembled WGS sequence"/>
</dbReference>
<protein>
    <recommendedName>
        <fullName evidence="8">GHMP kinase N-terminal domain-containing protein</fullName>
    </recommendedName>
</protein>
<dbReference type="InterPro" id="IPR053034">
    <property type="entry name" value="Glucuronokinase-like"/>
</dbReference>
<dbReference type="Pfam" id="PF00288">
    <property type="entry name" value="GHMP_kinases_N"/>
    <property type="match status" value="1"/>
</dbReference>
<keyword evidence="1" id="KW-0547">Nucleotide-binding</keyword>
<dbReference type="InterPro" id="IPR006204">
    <property type="entry name" value="GHMP_kinase_N_dom"/>
</dbReference>
<dbReference type="AlphaFoldDB" id="A0A1G2JL81"/>
<evidence type="ECO:0000256" key="3">
    <source>
        <dbReference type="ARBA" id="ARBA00022840"/>
    </source>
</evidence>
<dbReference type="InterPro" id="IPR013750">
    <property type="entry name" value="GHMP_kinase_C_dom"/>
</dbReference>
<name>A0A1G2JL81_9BACT</name>
<comment type="caution">
    <text evidence="6">The sequence shown here is derived from an EMBL/GenBank/DDBJ whole genome shotgun (WGS) entry which is preliminary data.</text>
</comment>
<evidence type="ECO:0008006" key="8">
    <source>
        <dbReference type="Google" id="ProtNLM"/>
    </source>
</evidence>
<accession>A0A1G2JL81</accession>
<dbReference type="SUPFAM" id="SSF55060">
    <property type="entry name" value="GHMP Kinase, C-terminal domain"/>
    <property type="match status" value="1"/>
</dbReference>
<dbReference type="InterPro" id="IPR036554">
    <property type="entry name" value="GHMP_kinase_C_sf"/>
</dbReference>
<organism evidence="6 7">
    <name type="scientific">Candidatus Staskawiczbacteria bacterium RIFOXYD1_FULL_32_13</name>
    <dbReference type="NCBI Taxonomy" id="1802234"/>
    <lineage>
        <taxon>Bacteria</taxon>
        <taxon>Candidatus Staskawicziibacteriota</taxon>
    </lineage>
</organism>
<dbReference type="PANTHER" id="PTHR38710">
    <property type="entry name" value="WITH PUTATIVE URIDYL PYROPHOSPHORYLASE-RELATED"/>
    <property type="match status" value="1"/>
</dbReference>
<keyword evidence="2" id="KW-0808">Transferase</keyword>
<dbReference type="PANTHER" id="PTHR38710:SF1">
    <property type="entry name" value="WITH PUTATIVE URIDYL PYROPHOSPHORYLASE-RELATED"/>
    <property type="match status" value="1"/>
</dbReference>
<evidence type="ECO:0000259" key="5">
    <source>
        <dbReference type="Pfam" id="PF08544"/>
    </source>
</evidence>
<keyword evidence="2" id="KW-0418">Kinase</keyword>
<proteinExistence type="predicted"/>
<evidence type="ECO:0000256" key="2">
    <source>
        <dbReference type="ARBA" id="ARBA00022777"/>
    </source>
</evidence>
<dbReference type="Gene3D" id="3.30.230.120">
    <property type="match status" value="1"/>
</dbReference>
<reference evidence="6 7" key="1">
    <citation type="journal article" date="2016" name="Nat. Commun.">
        <title>Thousands of microbial genomes shed light on interconnected biogeochemical processes in an aquifer system.</title>
        <authorList>
            <person name="Anantharaman K."/>
            <person name="Brown C.T."/>
            <person name="Hug L.A."/>
            <person name="Sharon I."/>
            <person name="Castelle C.J."/>
            <person name="Probst A.J."/>
            <person name="Thomas B.C."/>
            <person name="Singh A."/>
            <person name="Wilkins M.J."/>
            <person name="Karaoz U."/>
            <person name="Brodie E.L."/>
            <person name="Williams K.H."/>
            <person name="Hubbard S.S."/>
            <person name="Banfield J.F."/>
        </authorList>
    </citation>
    <scope>NUCLEOTIDE SEQUENCE [LARGE SCALE GENOMIC DNA]</scope>
</reference>
<dbReference type="InterPro" id="IPR020568">
    <property type="entry name" value="Ribosomal_Su5_D2-typ_SF"/>
</dbReference>
<dbReference type="InterPro" id="IPR001174">
    <property type="entry name" value="HddA/FKP"/>
</dbReference>
<dbReference type="GO" id="GO:0016301">
    <property type="term" value="F:kinase activity"/>
    <property type="evidence" value="ECO:0007669"/>
    <property type="project" value="UniProtKB-KW"/>
</dbReference>